<proteinExistence type="predicted"/>
<dbReference type="EMBL" id="JAGIZQ010000006">
    <property type="protein sequence ID" value="KAH6623150.1"/>
    <property type="molecule type" value="Genomic_DNA"/>
</dbReference>
<name>A0ACB7P1H4_9PEZI</name>
<protein>
    <submittedName>
        <fullName evidence="1">Uncharacterized protein</fullName>
    </submittedName>
</protein>
<comment type="caution">
    <text evidence="1">The sequence shown here is derived from an EMBL/GenBank/DDBJ whole genome shotgun (WGS) entry which is preliminary data.</text>
</comment>
<dbReference type="Proteomes" id="UP000724584">
    <property type="component" value="Unassembled WGS sequence"/>
</dbReference>
<evidence type="ECO:0000313" key="2">
    <source>
        <dbReference type="Proteomes" id="UP000724584"/>
    </source>
</evidence>
<gene>
    <name evidence="1" type="ORF">F5144DRAFT_657395</name>
</gene>
<evidence type="ECO:0000313" key="1">
    <source>
        <dbReference type="EMBL" id="KAH6623150.1"/>
    </source>
</evidence>
<accession>A0ACB7P1H4</accession>
<keyword evidence="2" id="KW-1185">Reference proteome</keyword>
<organism evidence="1 2">
    <name type="scientific">Chaetomium tenue</name>
    <dbReference type="NCBI Taxonomy" id="1854479"/>
    <lineage>
        <taxon>Eukaryota</taxon>
        <taxon>Fungi</taxon>
        <taxon>Dikarya</taxon>
        <taxon>Ascomycota</taxon>
        <taxon>Pezizomycotina</taxon>
        <taxon>Sordariomycetes</taxon>
        <taxon>Sordariomycetidae</taxon>
        <taxon>Sordariales</taxon>
        <taxon>Chaetomiaceae</taxon>
        <taxon>Chaetomium</taxon>
    </lineage>
</organism>
<reference evidence="1 2" key="1">
    <citation type="journal article" date="2021" name="Nat. Commun.">
        <title>Genetic determinants of endophytism in the Arabidopsis root mycobiome.</title>
        <authorList>
            <person name="Mesny F."/>
            <person name="Miyauchi S."/>
            <person name="Thiergart T."/>
            <person name="Pickel B."/>
            <person name="Atanasova L."/>
            <person name="Karlsson M."/>
            <person name="Huettel B."/>
            <person name="Barry K.W."/>
            <person name="Haridas S."/>
            <person name="Chen C."/>
            <person name="Bauer D."/>
            <person name="Andreopoulos W."/>
            <person name="Pangilinan J."/>
            <person name="LaButti K."/>
            <person name="Riley R."/>
            <person name="Lipzen A."/>
            <person name="Clum A."/>
            <person name="Drula E."/>
            <person name="Henrissat B."/>
            <person name="Kohler A."/>
            <person name="Grigoriev I.V."/>
            <person name="Martin F.M."/>
            <person name="Hacquard S."/>
        </authorList>
    </citation>
    <scope>NUCLEOTIDE SEQUENCE [LARGE SCALE GENOMIC DNA]</scope>
    <source>
        <strain evidence="1 2">MPI-SDFR-AT-0079</strain>
    </source>
</reference>
<sequence length="1952" mass="217055">MARDQGGWRGSGGNWRASRQTHRGGRSRGNSSRGGSSSQPRRVCHQFLRGRCTYGDSCKFSHDNQDVERVREQEASEGITPGEAKQTREDYSDFKRQVRQRSSSISHLGANPQRECEETWDLAGSIMDSPNREFHQSVARDLADDEIGGPAFIQRTIRLCTTSKNDDSCLRLARATLRVITHQSMLLCLSIGSYVGTVYRMIGGISGDQGIAFFFDLNRRLTNTSHSPRRFLILVASSLHELLRRERKCLLNDALPALLSALGEKTTQLRSVATQDAAEATGDLDAVAVKIDMIKRMMHGARRGVVSHEPADGGTARVAGAIESTFPLEVVVPGGNHDNDFPDITKIAIFPTLEEVTCNMAEYLPSTDFTRPHFLADPVQRHLDSAFRLLRHDTFGPLKQVIGTLLAQPDVANAAASNRFINGNIRAHNYSRASIQHVLVHHGLEAIVSFTQPPQLRKYTLQEQRRWWEESSRLESGGLVCFISTRGDQKPFLLFVVTRKETRDVHDDKNKSTLVSEHFNPAVTVKLASETQQNLRLLHRMYVGKQEGLLIELPGLIPETFVPILENLQRMMRDGDLAFRRWILPSTEHDDDEPLTVISPPVYTRRPGFRFRLQSITRSGQPALSVNPAVPGGDVTAEALEDATGLDRGQSDSLIAALTREYALIQGPPGTGKSYVGVQLVRVLLDHADEAKLGPILVICYTNHALDQFLKHLLGVGIDKIIRIGGQSRAEELEGKNLRVVSKETSKTAVESRILGRNYSESEECLENAGKNLGSLHQIHKGKLNWVSFQRFLQRHYPTIYAQFSSMKMDDEGFTLAGSGDPNIYSLTPLERWVLAESWVNRLTQAQSDRIFEQVDQAKLHRDEINSVHDDVSRRTLLKAQVVGVTTTGLARNIKMLCRLGVKVIICEEAAEVMEPHLISALMPGVEHFIQIGDHKQLRPQIQNYLQFSLETATGRAHQLDRSQFERRAVGEPGLPPLPVAQLNVQRRMRPEISQLIRRMYPNLQDHPCVMDLPSVVGMRDNLFWLDHDHPEDGKDDGARVKSHSNPWEVSMAKALIHHLVRQGEYKSTDIALLTPYTGQLQKLRASLSNDFEVFLSDRDMEALAQEGFEAQPDTTTTTTNEPTPAATNPRKPTEKKQLLQTIRLATVDNFQGEEAAVIVVSLVRSNPSHKAGFLRTENRINVLLSRAQHGLYLLGHAATYARIPMWADVHAQLRARGALGKALALCCPRHPETPLTCAEPADFVVQSPEGGCALTCDKRLEPCGHRCPAPCHSARLHEAFDCLQPCPRLRATCEHPCPKLCGQVCGPCRVGVDGVRLGCGHVHDGVQCYRTLDLGGIRCERMVEKVVPGCGHTVTVRCCDDVSAESYSCPTKCAEGLECGHQCPGTCGRCRGQGEEAVVIVTHQTCNKVCGRPYGTCNHRCSKACHVGEECGTCTKTCEVRCSHSRCQQECQKPCAPCIEKCTWSCEHKGSCSLPCAAPCDRLPCDERCTNTLECGHQCPSFCGEECPQNWCQLCCTQKDARVDLMEFKTYGEIDLNQTPIAVLGCGHFFTGETLDGMLGLSNVYTTDKFGNFNGLRELSGQLMTVPACPDCRVPIRQFATRRYNRVVNKAVLDETSKRFLVGGRETLPQLDERVAATEKELSSSQDSRRARIVAIKLHTETTKFREEMAAEHQPTKKLFDAVLTFQRLQREQPLEQAFANFTLSETTSTTVPQPVYDRQITLNAHHLQLRIQEALLRDTVTQLTDHNSVYNTTSLITGNNAVDKQAVRFLSDCQTLIDNATTAKLPRLVIPTILSYARIAQLEGWYRRTITPTITTTTEQVPDDTKPTPTETARTLLTHALALCASLPPTVGAAYRDEVEETAKLFAEARYEAVTPAELAAIKKAMVDGRAGISTHSGHWYTCRNGHPFAIGECGMPMEQARCPECGEAIGGQNHMTMEGTERYMEMERD</sequence>